<protein>
    <submittedName>
        <fullName evidence="1">Uncharacterized protein</fullName>
    </submittedName>
</protein>
<reference evidence="1 2" key="1">
    <citation type="submission" date="2023-06" db="EMBL/GenBank/DDBJ databases">
        <title>Black Yeasts Isolated from many extreme environments.</title>
        <authorList>
            <person name="Coleine C."/>
            <person name="Stajich J.E."/>
            <person name="Selbmann L."/>
        </authorList>
    </citation>
    <scope>NUCLEOTIDE SEQUENCE [LARGE SCALE GENOMIC DNA]</scope>
    <source>
        <strain evidence="1 2">CCFEE 5887</strain>
    </source>
</reference>
<accession>A0AAV9QC76</accession>
<name>A0AAV9QC76_9PEZI</name>
<evidence type="ECO:0000313" key="1">
    <source>
        <dbReference type="EMBL" id="KAK5539580.1"/>
    </source>
</evidence>
<proteinExistence type="predicted"/>
<dbReference type="EMBL" id="JAXLQG010000005">
    <property type="protein sequence ID" value="KAK5539580.1"/>
    <property type="molecule type" value="Genomic_DNA"/>
</dbReference>
<dbReference type="AlphaFoldDB" id="A0AAV9QC76"/>
<sequence>MLYKTVSIESMATLFASEVSADILLKSDISDNKRKALREHSIDNYIPENEPEIVPAATRQVIQSINGQNEIIEGRPETKGDIMQRCPNKNSITRVVNHAQIRQKVNDHNISVLDTADVDQPDGASDANQSLNIITDLDDPLLTQNDCVDQPGAHVDQPDEASAISTDLDDSQRLCSFST</sequence>
<evidence type="ECO:0000313" key="2">
    <source>
        <dbReference type="Proteomes" id="UP001345827"/>
    </source>
</evidence>
<comment type="caution">
    <text evidence="1">The sequence shown here is derived from an EMBL/GenBank/DDBJ whole genome shotgun (WGS) entry which is preliminary data.</text>
</comment>
<organism evidence="1 2">
    <name type="scientific">Vermiconidia calcicola</name>
    <dbReference type="NCBI Taxonomy" id="1690605"/>
    <lineage>
        <taxon>Eukaryota</taxon>
        <taxon>Fungi</taxon>
        <taxon>Dikarya</taxon>
        <taxon>Ascomycota</taxon>
        <taxon>Pezizomycotina</taxon>
        <taxon>Dothideomycetes</taxon>
        <taxon>Dothideomycetidae</taxon>
        <taxon>Mycosphaerellales</taxon>
        <taxon>Extremaceae</taxon>
        <taxon>Vermiconidia</taxon>
    </lineage>
</organism>
<keyword evidence="2" id="KW-1185">Reference proteome</keyword>
<dbReference type="Proteomes" id="UP001345827">
    <property type="component" value="Unassembled WGS sequence"/>
</dbReference>
<gene>
    <name evidence="1" type="ORF">LTR25_003283</name>
</gene>